<feature type="region of interest" description="Disordered" evidence="8">
    <location>
        <begin position="286"/>
        <end position="320"/>
    </location>
</feature>
<feature type="transmembrane region" description="Helical" evidence="9">
    <location>
        <begin position="194"/>
        <end position="214"/>
    </location>
</feature>
<feature type="transmembrane region" description="Helical" evidence="9">
    <location>
        <begin position="40"/>
        <end position="59"/>
    </location>
</feature>
<sequence length="334" mass="35627">MPSPHVVTRIEIAGECFGTWLLLFFGLSTGAAAVTTGAQVGLWQVAVVWGFVIALAIFVTSQFSGAHLNPAFTIAFALSRETKFPAHKVLPYVAAQLVGGIAAGWSVLLVYGNALARYEQQHGIKRGGANSTLSAMVLCEYFPNPQVVLSGAMSPDDVTAIGALAIETVGTMVLTLIVRALTDERNHARPAPQQAPYFIGFTVASLASFIAPLTQACFNPARDLGPRLVAAVAGWGSIALPGPCFGFWVYLAGPILGAAIGVRLYDSFLGPMYRITRSAAEETELSIEGLRKSKSGGAGENEEGEEEEEGQPRNDSAWGWRFGTNREYDMLERA</sequence>
<evidence type="ECO:0000313" key="10">
    <source>
        <dbReference type="EMBL" id="KAJ0393461.1"/>
    </source>
</evidence>
<dbReference type="Proteomes" id="UP001209570">
    <property type="component" value="Unassembled WGS sequence"/>
</dbReference>
<evidence type="ECO:0000256" key="8">
    <source>
        <dbReference type="SAM" id="MobiDB-lite"/>
    </source>
</evidence>
<dbReference type="InterPro" id="IPR000425">
    <property type="entry name" value="MIP"/>
</dbReference>
<dbReference type="GO" id="GO:0015250">
    <property type="term" value="F:water channel activity"/>
    <property type="evidence" value="ECO:0007669"/>
    <property type="project" value="TreeGrafter"/>
</dbReference>
<dbReference type="SUPFAM" id="SSF81338">
    <property type="entry name" value="Aquaporin-like"/>
    <property type="match status" value="1"/>
</dbReference>
<keyword evidence="11" id="KW-1185">Reference proteome</keyword>
<reference evidence="10" key="1">
    <citation type="submission" date="2021-12" db="EMBL/GenBank/DDBJ databases">
        <title>Prjna785345.</title>
        <authorList>
            <person name="Rujirawat T."/>
            <person name="Krajaejun T."/>
        </authorList>
    </citation>
    <scope>NUCLEOTIDE SEQUENCE</scope>
    <source>
        <strain evidence="10">Pi057C3</strain>
    </source>
</reference>
<gene>
    <name evidence="10" type="ORF">P43SY_002935</name>
</gene>
<feature type="transmembrane region" description="Helical" evidence="9">
    <location>
        <begin position="89"/>
        <end position="111"/>
    </location>
</feature>
<evidence type="ECO:0000256" key="9">
    <source>
        <dbReference type="SAM" id="Phobius"/>
    </source>
</evidence>
<dbReference type="PRINTS" id="PR00783">
    <property type="entry name" value="MINTRINSICP"/>
</dbReference>
<feature type="transmembrane region" description="Helical" evidence="9">
    <location>
        <begin position="12"/>
        <end position="34"/>
    </location>
</feature>
<evidence type="ECO:0000256" key="1">
    <source>
        <dbReference type="ARBA" id="ARBA00004141"/>
    </source>
</evidence>
<dbReference type="PROSITE" id="PS00221">
    <property type="entry name" value="MIP"/>
    <property type="match status" value="1"/>
</dbReference>
<evidence type="ECO:0000256" key="4">
    <source>
        <dbReference type="ARBA" id="ARBA00022692"/>
    </source>
</evidence>
<proteinExistence type="inferred from homology"/>
<dbReference type="AlphaFoldDB" id="A0AAD5LC11"/>
<dbReference type="InterPro" id="IPR022357">
    <property type="entry name" value="MIP_CS"/>
</dbReference>
<dbReference type="Gene3D" id="1.20.1080.10">
    <property type="entry name" value="Glycerol uptake facilitator protein"/>
    <property type="match status" value="1"/>
</dbReference>
<keyword evidence="6 9" id="KW-0472">Membrane</keyword>
<protein>
    <recommendedName>
        <fullName evidence="12">Aquaporin</fullName>
    </recommendedName>
</protein>
<comment type="similarity">
    <text evidence="2 7">Belongs to the MIP/aquaporin (TC 1.A.8) family.</text>
</comment>
<organism evidence="10 11">
    <name type="scientific">Pythium insidiosum</name>
    <name type="common">Pythiosis disease agent</name>
    <dbReference type="NCBI Taxonomy" id="114742"/>
    <lineage>
        <taxon>Eukaryota</taxon>
        <taxon>Sar</taxon>
        <taxon>Stramenopiles</taxon>
        <taxon>Oomycota</taxon>
        <taxon>Peronosporomycetes</taxon>
        <taxon>Pythiales</taxon>
        <taxon>Pythiaceae</taxon>
        <taxon>Pythium</taxon>
    </lineage>
</organism>
<feature type="compositionally biased region" description="Acidic residues" evidence="8">
    <location>
        <begin position="300"/>
        <end position="309"/>
    </location>
</feature>
<dbReference type="InterPro" id="IPR023271">
    <property type="entry name" value="Aquaporin-like"/>
</dbReference>
<dbReference type="GO" id="GO:0005886">
    <property type="term" value="C:plasma membrane"/>
    <property type="evidence" value="ECO:0007669"/>
    <property type="project" value="TreeGrafter"/>
</dbReference>
<accession>A0AAD5LC11</accession>
<evidence type="ECO:0000256" key="3">
    <source>
        <dbReference type="ARBA" id="ARBA00022448"/>
    </source>
</evidence>
<evidence type="ECO:0008006" key="12">
    <source>
        <dbReference type="Google" id="ProtNLM"/>
    </source>
</evidence>
<keyword evidence="4 7" id="KW-0812">Transmembrane</keyword>
<comment type="subcellular location">
    <subcellularLocation>
        <location evidence="1">Membrane</location>
        <topology evidence="1">Multi-pass membrane protein</topology>
    </subcellularLocation>
</comment>
<evidence type="ECO:0000256" key="5">
    <source>
        <dbReference type="ARBA" id="ARBA00022989"/>
    </source>
</evidence>
<name>A0AAD5LC11_PYTIN</name>
<evidence type="ECO:0000256" key="7">
    <source>
        <dbReference type="RuleBase" id="RU000477"/>
    </source>
</evidence>
<dbReference type="EMBL" id="JAKCXM010000491">
    <property type="protein sequence ID" value="KAJ0393461.1"/>
    <property type="molecule type" value="Genomic_DNA"/>
</dbReference>
<feature type="transmembrane region" description="Helical" evidence="9">
    <location>
        <begin position="158"/>
        <end position="182"/>
    </location>
</feature>
<comment type="caution">
    <text evidence="10">The sequence shown here is derived from an EMBL/GenBank/DDBJ whole genome shotgun (WGS) entry which is preliminary data.</text>
</comment>
<evidence type="ECO:0000256" key="2">
    <source>
        <dbReference type="ARBA" id="ARBA00006175"/>
    </source>
</evidence>
<dbReference type="PANTHER" id="PTHR43829">
    <property type="entry name" value="AQUAPORIN OR AQUAGLYCEROPORIN RELATED"/>
    <property type="match status" value="1"/>
</dbReference>
<keyword evidence="5 9" id="KW-1133">Transmembrane helix</keyword>
<dbReference type="InterPro" id="IPR050363">
    <property type="entry name" value="MIP/Aquaporin"/>
</dbReference>
<dbReference type="GO" id="GO:0015254">
    <property type="term" value="F:glycerol channel activity"/>
    <property type="evidence" value="ECO:0007669"/>
    <property type="project" value="TreeGrafter"/>
</dbReference>
<dbReference type="Pfam" id="PF00230">
    <property type="entry name" value="MIP"/>
    <property type="match status" value="1"/>
</dbReference>
<keyword evidence="3 7" id="KW-0813">Transport</keyword>
<dbReference type="PANTHER" id="PTHR43829:SF9">
    <property type="entry name" value="AQUAPORIN-9"/>
    <property type="match status" value="1"/>
</dbReference>
<evidence type="ECO:0000313" key="11">
    <source>
        <dbReference type="Proteomes" id="UP001209570"/>
    </source>
</evidence>
<evidence type="ECO:0000256" key="6">
    <source>
        <dbReference type="ARBA" id="ARBA00023136"/>
    </source>
</evidence>